<dbReference type="GO" id="GO:0016787">
    <property type="term" value="F:hydrolase activity"/>
    <property type="evidence" value="ECO:0007669"/>
    <property type="project" value="UniProtKB-KW"/>
</dbReference>
<comment type="caution">
    <text evidence="10">The sequence shown here is derived from an EMBL/GenBank/DDBJ whole genome shotgun (WGS) entry which is preliminary data.</text>
</comment>
<dbReference type="InterPro" id="IPR036627">
    <property type="entry name" value="CobW-likC_sf"/>
</dbReference>
<comment type="catalytic activity">
    <reaction evidence="7">
        <text>GTP + H2O = GDP + phosphate + H(+)</text>
        <dbReference type="Rhea" id="RHEA:19669"/>
        <dbReference type="ChEBI" id="CHEBI:15377"/>
        <dbReference type="ChEBI" id="CHEBI:15378"/>
        <dbReference type="ChEBI" id="CHEBI:37565"/>
        <dbReference type="ChEBI" id="CHEBI:43474"/>
        <dbReference type="ChEBI" id="CHEBI:58189"/>
    </reaction>
    <physiologicalReaction direction="left-to-right" evidence="7">
        <dbReference type="Rhea" id="RHEA:19670"/>
    </physiologicalReaction>
</comment>
<evidence type="ECO:0000256" key="5">
    <source>
        <dbReference type="ARBA" id="ARBA00023186"/>
    </source>
</evidence>
<keyword evidence="1" id="KW-0547">Nucleotide-binding</keyword>
<dbReference type="CDD" id="cd03112">
    <property type="entry name" value="CobW-like"/>
    <property type="match status" value="1"/>
</dbReference>
<keyword evidence="5" id="KW-0143">Chaperone</keyword>
<evidence type="ECO:0000256" key="1">
    <source>
        <dbReference type="ARBA" id="ARBA00022741"/>
    </source>
</evidence>
<dbReference type="PANTHER" id="PTHR13748">
    <property type="entry name" value="COBW-RELATED"/>
    <property type="match status" value="1"/>
</dbReference>
<evidence type="ECO:0000256" key="4">
    <source>
        <dbReference type="ARBA" id="ARBA00023134"/>
    </source>
</evidence>
<dbReference type="Pfam" id="PF02492">
    <property type="entry name" value="cobW"/>
    <property type="match status" value="1"/>
</dbReference>
<sequence length="400" mass="43370">MDSDNDCPELVPIITGPPLPENEVYDSGTQTRIPVTLITGFLGAGKTTLLNHILTEEHGKRIAVIMNEFGDTRDIEKSLTVSQDGGQVEEWLELRNGCLCCTVKDSGIKAVEELMRRKGRFDYILLETTGLADPGPIVTMLWQNEELDSDLYLDGVVTVVDAKYIQGYLTESSADTCADGQPAAATEAQRQIAMADRVLINKVDLVDDTKLSAVRQAIYDINKTAEIHTSERSRISVGTVLDIKAYSDAPPRISEDTSGHRLAQSTTTLCLPVPAGLVLSRSAVDRWIRTILWEYSVPAVAGHGGGSDKVSPTPFQVYRLKGLLVLHDDTDVDATEPVAPQPMVVQGVQELYEFHAVVASLDSVPSTLVVLIGKDLPQQNLEASWTALLQAHAPAASIAV</sequence>
<evidence type="ECO:0000259" key="8">
    <source>
        <dbReference type="Pfam" id="PF02492"/>
    </source>
</evidence>
<dbReference type="InterPro" id="IPR011629">
    <property type="entry name" value="CobW-like_C"/>
</dbReference>
<dbReference type="GO" id="GO:0005525">
    <property type="term" value="F:GTP binding"/>
    <property type="evidence" value="ECO:0007669"/>
    <property type="project" value="UniProtKB-KW"/>
</dbReference>
<evidence type="ECO:0000256" key="6">
    <source>
        <dbReference type="ARBA" id="ARBA00034320"/>
    </source>
</evidence>
<dbReference type="SUPFAM" id="SSF90002">
    <property type="entry name" value="Hypothetical protein YjiA, C-terminal domain"/>
    <property type="match status" value="1"/>
</dbReference>
<evidence type="ECO:0000313" key="11">
    <source>
        <dbReference type="Proteomes" id="UP001150569"/>
    </source>
</evidence>
<feature type="domain" description="CobW/HypB/UreG nucleotide-binding" evidence="8">
    <location>
        <begin position="34"/>
        <end position="228"/>
    </location>
</feature>
<dbReference type="AlphaFoldDB" id="A0A9W8AAN3"/>
<protein>
    <recommendedName>
        <fullName evidence="12">CobW/HypB/UreG nucleotide-binding domain-containing protein</fullName>
    </recommendedName>
</protein>
<dbReference type="GO" id="GO:0005737">
    <property type="term" value="C:cytoplasm"/>
    <property type="evidence" value="ECO:0007669"/>
    <property type="project" value="TreeGrafter"/>
</dbReference>
<dbReference type="SUPFAM" id="SSF52540">
    <property type="entry name" value="P-loop containing nucleoside triphosphate hydrolases"/>
    <property type="match status" value="1"/>
</dbReference>
<name>A0A9W8AAN3_9FUNG</name>
<dbReference type="InterPro" id="IPR027417">
    <property type="entry name" value="P-loop_NTPase"/>
</dbReference>
<organism evidence="10 11">
    <name type="scientific">Tieghemiomyces parasiticus</name>
    <dbReference type="NCBI Taxonomy" id="78921"/>
    <lineage>
        <taxon>Eukaryota</taxon>
        <taxon>Fungi</taxon>
        <taxon>Fungi incertae sedis</taxon>
        <taxon>Zoopagomycota</taxon>
        <taxon>Kickxellomycotina</taxon>
        <taxon>Dimargaritomycetes</taxon>
        <taxon>Dimargaritales</taxon>
        <taxon>Dimargaritaceae</taxon>
        <taxon>Tieghemiomyces</taxon>
    </lineage>
</organism>
<keyword evidence="2" id="KW-0378">Hydrolase</keyword>
<comment type="similarity">
    <text evidence="6">Belongs to the SIMIBI class G3E GTPase family. ZNG1 subfamily.</text>
</comment>
<dbReference type="OrthoDB" id="258627at2759"/>
<evidence type="ECO:0000313" key="10">
    <source>
        <dbReference type="EMBL" id="KAJ1927047.1"/>
    </source>
</evidence>
<dbReference type="Gene3D" id="3.40.50.300">
    <property type="entry name" value="P-loop containing nucleotide triphosphate hydrolases"/>
    <property type="match status" value="1"/>
</dbReference>
<evidence type="ECO:0008006" key="12">
    <source>
        <dbReference type="Google" id="ProtNLM"/>
    </source>
</evidence>
<dbReference type="Proteomes" id="UP001150569">
    <property type="component" value="Unassembled WGS sequence"/>
</dbReference>
<dbReference type="Gene3D" id="3.30.1220.10">
    <property type="entry name" value="CobW-like, C-terminal domain"/>
    <property type="match status" value="1"/>
</dbReference>
<evidence type="ECO:0000256" key="3">
    <source>
        <dbReference type="ARBA" id="ARBA00022833"/>
    </source>
</evidence>
<keyword evidence="4" id="KW-0342">GTP-binding</keyword>
<dbReference type="EMBL" id="JANBPT010000137">
    <property type="protein sequence ID" value="KAJ1927047.1"/>
    <property type="molecule type" value="Genomic_DNA"/>
</dbReference>
<gene>
    <name evidence="10" type="ORF">IWQ60_003270</name>
</gene>
<keyword evidence="3" id="KW-0862">Zinc</keyword>
<dbReference type="PANTHER" id="PTHR13748:SF31">
    <property type="entry name" value="ZINC-REGULATED GTPASE METALLOPROTEIN ACTIVATOR 1A-RELATED"/>
    <property type="match status" value="1"/>
</dbReference>
<evidence type="ECO:0000256" key="7">
    <source>
        <dbReference type="ARBA" id="ARBA00049117"/>
    </source>
</evidence>
<evidence type="ECO:0000256" key="2">
    <source>
        <dbReference type="ARBA" id="ARBA00022801"/>
    </source>
</evidence>
<proteinExistence type="inferred from homology"/>
<reference evidence="10" key="1">
    <citation type="submission" date="2022-07" db="EMBL/GenBank/DDBJ databases">
        <title>Phylogenomic reconstructions and comparative analyses of Kickxellomycotina fungi.</title>
        <authorList>
            <person name="Reynolds N.K."/>
            <person name="Stajich J.E."/>
            <person name="Barry K."/>
            <person name="Grigoriev I.V."/>
            <person name="Crous P."/>
            <person name="Smith M.E."/>
        </authorList>
    </citation>
    <scope>NUCLEOTIDE SEQUENCE</scope>
    <source>
        <strain evidence="10">RSA 861</strain>
    </source>
</reference>
<dbReference type="InterPro" id="IPR003495">
    <property type="entry name" value="CobW/HypB/UreG_nucleotide-bd"/>
</dbReference>
<evidence type="ECO:0000259" key="9">
    <source>
        <dbReference type="Pfam" id="PF07683"/>
    </source>
</evidence>
<dbReference type="Pfam" id="PF07683">
    <property type="entry name" value="CobW_C"/>
    <property type="match status" value="1"/>
</dbReference>
<dbReference type="InterPro" id="IPR051316">
    <property type="entry name" value="Zinc-reg_GTPase_activator"/>
</dbReference>
<accession>A0A9W8AAN3</accession>
<keyword evidence="11" id="KW-1185">Reference proteome</keyword>
<feature type="domain" description="CobW C-terminal" evidence="9">
    <location>
        <begin position="314"/>
        <end position="388"/>
    </location>
</feature>